<dbReference type="EMBL" id="RKHR01000003">
    <property type="protein sequence ID" value="ROS05590.1"/>
    <property type="molecule type" value="Genomic_DNA"/>
</dbReference>
<name>A0A3N2E0G6_9GAMM</name>
<dbReference type="PANTHER" id="PTHR43664">
    <property type="entry name" value="MONOAMINE OXIDASE-RELATED"/>
    <property type="match status" value="1"/>
</dbReference>
<organism evidence="2 3">
    <name type="scientific">Sinobacterium caligoides</name>
    <dbReference type="NCBI Taxonomy" id="933926"/>
    <lineage>
        <taxon>Bacteria</taxon>
        <taxon>Pseudomonadati</taxon>
        <taxon>Pseudomonadota</taxon>
        <taxon>Gammaproteobacteria</taxon>
        <taxon>Cellvibrionales</taxon>
        <taxon>Spongiibacteraceae</taxon>
        <taxon>Sinobacterium</taxon>
    </lineage>
</organism>
<dbReference type="InterPro" id="IPR052342">
    <property type="entry name" value="MCH/BMMD"/>
</dbReference>
<dbReference type="AlphaFoldDB" id="A0A3N2E0G6"/>
<dbReference type="Gene3D" id="3.10.129.10">
    <property type="entry name" value="Hotdog Thioesterase"/>
    <property type="match status" value="1"/>
</dbReference>
<evidence type="ECO:0000259" key="1">
    <source>
        <dbReference type="Pfam" id="PF01575"/>
    </source>
</evidence>
<dbReference type="RefSeq" id="WP_123711483.1">
    <property type="nucleotide sequence ID" value="NZ_RKHR01000003.1"/>
</dbReference>
<dbReference type="PANTHER" id="PTHR43664:SF1">
    <property type="entry name" value="BETA-METHYLMALYL-COA DEHYDRATASE"/>
    <property type="match status" value="1"/>
</dbReference>
<dbReference type="SUPFAM" id="SSF54637">
    <property type="entry name" value="Thioesterase/thiol ester dehydrase-isomerase"/>
    <property type="match status" value="1"/>
</dbReference>
<dbReference type="OrthoDB" id="5298629at2"/>
<sequence>MSNCYFEDAVVGYITEGHLHEVTESEIIEFAKTWDPMPFHIDLFAAKESPYKGLTASGAHVYSIFVKLAHKQERKMAVIAALGVESMKFNNPVRPDDVLHLVGECIAARESASKSDRGISTFEFKVVNQSGLTVLELKQPLLLAKRSSGLDVFSKA</sequence>
<keyword evidence="3" id="KW-1185">Reference proteome</keyword>
<dbReference type="Proteomes" id="UP000275394">
    <property type="component" value="Unassembled WGS sequence"/>
</dbReference>
<feature type="domain" description="MaoC-like" evidence="1">
    <location>
        <begin position="21"/>
        <end position="112"/>
    </location>
</feature>
<evidence type="ECO:0000313" key="3">
    <source>
        <dbReference type="Proteomes" id="UP000275394"/>
    </source>
</evidence>
<comment type="caution">
    <text evidence="2">The sequence shown here is derived from an EMBL/GenBank/DDBJ whole genome shotgun (WGS) entry which is preliminary data.</text>
</comment>
<dbReference type="InterPro" id="IPR002539">
    <property type="entry name" value="MaoC-like_dom"/>
</dbReference>
<reference evidence="2 3" key="1">
    <citation type="submission" date="2018-11" db="EMBL/GenBank/DDBJ databases">
        <title>Genomic Encyclopedia of Type Strains, Phase IV (KMG-IV): sequencing the most valuable type-strain genomes for metagenomic binning, comparative biology and taxonomic classification.</title>
        <authorList>
            <person name="Goeker M."/>
        </authorList>
    </citation>
    <scope>NUCLEOTIDE SEQUENCE [LARGE SCALE GENOMIC DNA]</scope>
    <source>
        <strain evidence="2 3">DSM 100316</strain>
    </source>
</reference>
<accession>A0A3N2E0G6</accession>
<gene>
    <name evidence="2" type="ORF">EDC56_1130</name>
</gene>
<dbReference type="InterPro" id="IPR029069">
    <property type="entry name" value="HotDog_dom_sf"/>
</dbReference>
<protein>
    <submittedName>
        <fullName evidence="2">Acyl dehydratase</fullName>
    </submittedName>
</protein>
<proteinExistence type="predicted"/>
<evidence type="ECO:0000313" key="2">
    <source>
        <dbReference type="EMBL" id="ROS05590.1"/>
    </source>
</evidence>
<dbReference type="Pfam" id="PF01575">
    <property type="entry name" value="MaoC_dehydratas"/>
    <property type="match status" value="1"/>
</dbReference>